<evidence type="ECO:0000313" key="2">
    <source>
        <dbReference type="EMBL" id="PWG05265.1"/>
    </source>
</evidence>
<accession>A0A2U2JAB5</accession>
<comment type="caution">
    <text evidence="2">The sequence shown here is derived from an EMBL/GenBank/DDBJ whole genome shotgun (WGS) entry which is preliminary data.</text>
</comment>
<dbReference type="AlphaFoldDB" id="A0A2U2JAB5"/>
<proteinExistence type="predicted"/>
<gene>
    <name evidence="2" type="ORF">DIS07_08490</name>
</gene>
<dbReference type="Gene3D" id="2.40.160.170">
    <property type="match status" value="1"/>
</dbReference>
<name>A0A2U2JAB5_9FLAO</name>
<sequence>MKRKIYIFLLSSCLFISPTFSQEDSGDNIKKEKKNAIAVSFGVPGFGIEYARKISPKISAKVVWHSYTLKDYEQNDIELDGETINALINFKSSVYDIGFEWTPSLNSSFKFIAGLGIFSDFSLNGVATYTEDITVGNVTVTKQDVGEITAETTWSGAAPYVGLGFGRAVPKRRLGFGIELGTYISNSPDVNLQASKLLAPTANQEDTLREALSDLKFIPRILFRLSYKF</sequence>
<dbReference type="EMBL" id="QFFG01000003">
    <property type="protein sequence ID" value="PWG05265.1"/>
    <property type="molecule type" value="Genomic_DNA"/>
</dbReference>
<evidence type="ECO:0008006" key="4">
    <source>
        <dbReference type="Google" id="ProtNLM"/>
    </source>
</evidence>
<dbReference type="Proteomes" id="UP000245670">
    <property type="component" value="Unassembled WGS sequence"/>
</dbReference>
<dbReference type="RefSeq" id="WP_109404809.1">
    <property type="nucleotide sequence ID" value="NZ_QFFG01000003.1"/>
</dbReference>
<reference evidence="2 3" key="1">
    <citation type="submission" date="2018-05" db="EMBL/GenBank/DDBJ databases">
        <title>Polaribacter aquimarinus sp. nov., isolated from sediment in a sediment of sea.</title>
        <authorList>
            <person name="Lu D."/>
        </authorList>
    </citation>
    <scope>NUCLEOTIDE SEQUENCE [LARGE SCALE GENOMIC DNA]</scope>
    <source>
        <strain evidence="2 3">ZY113</strain>
    </source>
</reference>
<dbReference type="OrthoDB" id="597504at2"/>
<keyword evidence="3" id="KW-1185">Reference proteome</keyword>
<keyword evidence="1" id="KW-0732">Signal</keyword>
<feature type="signal peptide" evidence="1">
    <location>
        <begin position="1"/>
        <end position="21"/>
    </location>
</feature>
<feature type="chain" id="PRO_5015705936" description="Outer membrane protein beta-barrel domain-containing protein" evidence="1">
    <location>
        <begin position="22"/>
        <end position="229"/>
    </location>
</feature>
<protein>
    <recommendedName>
        <fullName evidence="4">Outer membrane protein beta-barrel domain-containing protein</fullName>
    </recommendedName>
</protein>
<evidence type="ECO:0000313" key="3">
    <source>
        <dbReference type="Proteomes" id="UP000245670"/>
    </source>
</evidence>
<organism evidence="2 3">
    <name type="scientific">Polaribacter aquimarinus</name>
    <dbReference type="NCBI Taxonomy" id="2100726"/>
    <lineage>
        <taxon>Bacteria</taxon>
        <taxon>Pseudomonadati</taxon>
        <taxon>Bacteroidota</taxon>
        <taxon>Flavobacteriia</taxon>
        <taxon>Flavobacteriales</taxon>
        <taxon>Flavobacteriaceae</taxon>
    </lineage>
</organism>
<evidence type="ECO:0000256" key="1">
    <source>
        <dbReference type="SAM" id="SignalP"/>
    </source>
</evidence>